<protein>
    <submittedName>
        <fullName evidence="9">ATP synthase subunit gamma, mitochondrial</fullName>
    </submittedName>
</protein>
<dbReference type="PRINTS" id="PR00126">
    <property type="entry name" value="ATPASEGAMMA"/>
</dbReference>
<gene>
    <name evidence="9" type="primary">ATP5F1C_6</name>
    <name evidence="9" type="ORF">P7K49_037700</name>
</gene>
<keyword evidence="5" id="KW-0406">Ion transport</keyword>
<evidence type="ECO:0000256" key="8">
    <source>
        <dbReference type="ARBA" id="ARBA00023310"/>
    </source>
</evidence>
<evidence type="ECO:0000256" key="2">
    <source>
        <dbReference type="ARBA" id="ARBA00007681"/>
    </source>
</evidence>
<evidence type="ECO:0000256" key="6">
    <source>
        <dbReference type="ARBA" id="ARBA00023136"/>
    </source>
</evidence>
<name>A0ABQ9TKE5_SAGOE</name>
<dbReference type="SUPFAM" id="SSF52943">
    <property type="entry name" value="ATP synthase (F1-ATPase), gamma subunit"/>
    <property type="match status" value="1"/>
</dbReference>
<dbReference type="PANTHER" id="PTHR11693:SF22">
    <property type="entry name" value="ATP SYNTHASE SUBUNIT GAMMA, MITOCHONDRIAL"/>
    <property type="match status" value="1"/>
</dbReference>
<evidence type="ECO:0000256" key="4">
    <source>
        <dbReference type="ARBA" id="ARBA00022781"/>
    </source>
</evidence>
<keyword evidence="4" id="KW-0375">Hydrogen ion transport</keyword>
<dbReference type="Pfam" id="PF00231">
    <property type="entry name" value="ATP-synt"/>
    <property type="match status" value="1"/>
</dbReference>
<comment type="caution">
    <text evidence="9">The sequence shown here is derived from an EMBL/GenBank/DDBJ whole genome shotgun (WGS) entry which is preliminary data.</text>
</comment>
<keyword evidence="8" id="KW-0066">ATP synthesis</keyword>
<accession>A0ABQ9TKE5</accession>
<evidence type="ECO:0000256" key="1">
    <source>
        <dbReference type="ARBA" id="ARBA00004170"/>
    </source>
</evidence>
<comment type="subcellular location">
    <subcellularLocation>
        <location evidence="1">Membrane</location>
        <topology evidence="1">Peripheral membrane protein</topology>
    </subcellularLocation>
</comment>
<dbReference type="InterPro" id="IPR035968">
    <property type="entry name" value="ATP_synth_F1_ATPase_gsu"/>
</dbReference>
<reference evidence="9 10" key="1">
    <citation type="submission" date="2023-05" db="EMBL/GenBank/DDBJ databases">
        <title>B98-5 Cell Line De Novo Hybrid Assembly: An Optical Mapping Approach.</title>
        <authorList>
            <person name="Kananen K."/>
            <person name="Auerbach J.A."/>
            <person name="Kautto E."/>
            <person name="Blachly J.S."/>
        </authorList>
    </citation>
    <scope>NUCLEOTIDE SEQUENCE [LARGE SCALE GENOMIC DNA]</scope>
    <source>
        <strain evidence="9">B95-8</strain>
        <tissue evidence="9">Cell line</tissue>
    </source>
</reference>
<organism evidence="9 10">
    <name type="scientific">Saguinus oedipus</name>
    <name type="common">Cotton-top tamarin</name>
    <name type="synonym">Oedipomidas oedipus</name>
    <dbReference type="NCBI Taxonomy" id="9490"/>
    <lineage>
        <taxon>Eukaryota</taxon>
        <taxon>Metazoa</taxon>
        <taxon>Chordata</taxon>
        <taxon>Craniata</taxon>
        <taxon>Vertebrata</taxon>
        <taxon>Euteleostomi</taxon>
        <taxon>Mammalia</taxon>
        <taxon>Eutheria</taxon>
        <taxon>Euarchontoglires</taxon>
        <taxon>Primates</taxon>
        <taxon>Haplorrhini</taxon>
        <taxon>Platyrrhini</taxon>
        <taxon>Cebidae</taxon>
        <taxon>Callitrichinae</taxon>
        <taxon>Saguinus</taxon>
    </lineage>
</organism>
<dbReference type="Gene3D" id="1.10.287.80">
    <property type="entry name" value="ATP synthase, gamma subunit, helix hairpin domain"/>
    <property type="match status" value="1"/>
</dbReference>
<feature type="non-terminal residue" evidence="9">
    <location>
        <position position="71"/>
    </location>
</feature>
<evidence type="ECO:0000313" key="9">
    <source>
        <dbReference type="EMBL" id="KAK2084667.1"/>
    </source>
</evidence>
<evidence type="ECO:0000313" key="10">
    <source>
        <dbReference type="Proteomes" id="UP001266305"/>
    </source>
</evidence>
<proteinExistence type="inferred from homology"/>
<evidence type="ECO:0000256" key="5">
    <source>
        <dbReference type="ARBA" id="ARBA00023065"/>
    </source>
</evidence>
<dbReference type="PANTHER" id="PTHR11693">
    <property type="entry name" value="ATP SYNTHASE GAMMA CHAIN"/>
    <property type="match status" value="1"/>
</dbReference>
<dbReference type="Proteomes" id="UP001266305">
    <property type="component" value="Unassembled WGS sequence"/>
</dbReference>
<evidence type="ECO:0000256" key="3">
    <source>
        <dbReference type="ARBA" id="ARBA00022448"/>
    </source>
</evidence>
<keyword evidence="6" id="KW-0472">Membrane</keyword>
<comment type="similarity">
    <text evidence="2">Belongs to the ATPase gamma chain family.</text>
</comment>
<dbReference type="EMBL" id="JASSZA010000022">
    <property type="protein sequence ID" value="KAK2084667.1"/>
    <property type="molecule type" value="Genomic_DNA"/>
</dbReference>
<keyword evidence="10" id="KW-1185">Reference proteome</keyword>
<dbReference type="InterPro" id="IPR000131">
    <property type="entry name" value="ATP_synth_F1_gsu"/>
</dbReference>
<keyword evidence="3" id="KW-0813">Transport</keyword>
<evidence type="ECO:0000256" key="7">
    <source>
        <dbReference type="ARBA" id="ARBA00023196"/>
    </source>
</evidence>
<keyword evidence="7" id="KW-0139">CF(1)</keyword>
<sequence length="71" mass="8013">MLMCCKITQNTIWPNIIYYALKEFTISEQSARMTAMDNASKNASEMIDKSTLTFNCTGQAVITKELIEIIS</sequence>